<dbReference type="PROSITE" id="PS51257">
    <property type="entry name" value="PROKAR_LIPOPROTEIN"/>
    <property type="match status" value="1"/>
</dbReference>
<organism evidence="1 2">
    <name type="scientific">Luteolibacter arcticus</name>
    <dbReference type="NCBI Taxonomy" id="1581411"/>
    <lineage>
        <taxon>Bacteria</taxon>
        <taxon>Pseudomonadati</taxon>
        <taxon>Verrucomicrobiota</taxon>
        <taxon>Verrucomicrobiia</taxon>
        <taxon>Verrucomicrobiales</taxon>
        <taxon>Verrucomicrobiaceae</taxon>
        <taxon>Luteolibacter</taxon>
    </lineage>
</organism>
<proteinExistence type="predicted"/>
<dbReference type="RefSeq" id="WP_264488632.1">
    <property type="nucleotide sequence ID" value="NZ_JAPDDT010000008.1"/>
</dbReference>
<reference evidence="1 2" key="1">
    <citation type="submission" date="2022-10" db="EMBL/GenBank/DDBJ databases">
        <title>Luteolibacter arcticus strain CCTCC AB 2014275, whole genome shotgun sequencing project.</title>
        <authorList>
            <person name="Zhao G."/>
            <person name="Shen L."/>
        </authorList>
    </citation>
    <scope>NUCLEOTIDE SEQUENCE [LARGE SCALE GENOMIC DNA]</scope>
    <source>
        <strain evidence="1 2">CCTCC AB 2014275</strain>
    </source>
</reference>
<accession>A0ABT3GLX8</accession>
<sequence>MKPLALPFFLGLLVSCRPVTLADQPGLSRPVFDFASTGPRSMECGLSSQLETGRTSATVSAGGCASCR</sequence>
<dbReference type="Proteomes" id="UP001320876">
    <property type="component" value="Unassembled WGS sequence"/>
</dbReference>
<keyword evidence="2" id="KW-1185">Reference proteome</keyword>
<gene>
    <name evidence="1" type="ORF">OKA05_18310</name>
</gene>
<evidence type="ECO:0008006" key="3">
    <source>
        <dbReference type="Google" id="ProtNLM"/>
    </source>
</evidence>
<evidence type="ECO:0000313" key="2">
    <source>
        <dbReference type="Proteomes" id="UP001320876"/>
    </source>
</evidence>
<name>A0ABT3GLX8_9BACT</name>
<evidence type="ECO:0000313" key="1">
    <source>
        <dbReference type="EMBL" id="MCW1924525.1"/>
    </source>
</evidence>
<protein>
    <recommendedName>
        <fullName evidence="3">Lipoprotein</fullName>
    </recommendedName>
</protein>
<dbReference type="EMBL" id="JAPDDT010000008">
    <property type="protein sequence ID" value="MCW1924525.1"/>
    <property type="molecule type" value="Genomic_DNA"/>
</dbReference>
<comment type="caution">
    <text evidence="1">The sequence shown here is derived from an EMBL/GenBank/DDBJ whole genome shotgun (WGS) entry which is preliminary data.</text>
</comment>